<sequence>MNLFLVTSPFQLICAIEAKKHYGAKENILILREEKMSSAKAQMRLLLNKEEWEYIIYLGRRSKVWEARKLQYRLKKINPPLKFESIFYADYSAWRTAVLLNNITTEREVMIDDGVGTIREYREKIQPELHVSRNKSSRDKLLKLVGLKPPRLIYPRSGFSFFTFFELSDSRFPIEENQLSVLKQRLNTMQCFSDNAPAGFIGQGMVAEKGINLDSYCHLIGKLLEKHPQGVMYFPHRTEADFVRQRLQTMTGLIYHHSKLPLELELAVEKIQLSAIYGIASTAEITLEKIYPEIPVFDIEIPAKYYLIEEFGQNFINVAKELSLKKSEITLES</sequence>
<accession>A0A2U3B8G6</accession>
<dbReference type="Proteomes" id="UP000245362">
    <property type="component" value="Unassembled WGS sequence"/>
</dbReference>
<organism evidence="1 2">
    <name type="scientific">Vibrio albus</name>
    <dbReference type="NCBI Taxonomy" id="2200953"/>
    <lineage>
        <taxon>Bacteria</taxon>
        <taxon>Pseudomonadati</taxon>
        <taxon>Pseudomonadota</taxon>
        <taxon>Gammaproteobacteria</taxon>
        <taxon>Vibrionales</taxon>
        <taxon>Vibrionaceae</taxon>
        <taxon>Vibrio</taxon>
    </lineage>
</organism>
<keyword evidence="2" id="KW-1185">Reference proteome</keyword>
<proteinExistence type="predicted"/>
<gene>
    <name evidence="1" type="ORF">DI392_12370</name>
</gene>
<dbReference type="OrthoDB" id="6350315at2"/>
<evidence type="ECO:0008006" key="3">
    <source>
        <dbReference type="Google" id="ProtNLM"/>
    </source>
</evidence>
<name>A0A2U3B8G6_9VIBR</name>
<dbReference type="RefSeq" id="WP_109320212.1">
    <property type="nucleotide sequence ID" value="NZ_QFWT01000006.1"/>
</dbReference>
<reference evidence="1 2" key="1">
    <citation type="submission" date="2018-05" db="EMBL/GenBank/DDBJ databases">
        <title>Vibrio limimaris sp. nov., isolated from marine sediment.</title>
        <authorList>
            <person name="Li C.-M."/>
        </authorList>
    </citation>
    <scope>NUCLEOTIDE SEQUENCE [LARGE SCALE GENOMIC DNA]</scope>
    <source>
        <strain evidence="1 2">E4404</strain>
    </source>
</reference>
<dbReference type="AlphaFoldDB" id="A0A2U3B8G6"/>
<protein>
    <recommendedName>
        <fullName evidence="3">Glycosyltransferase 52 family protein</fullName>
    </recommendedName>
</protein>
<comment type="caution">
    <text evidence="1">The sequence shown here is derived from an EMBL/GenBank/DDBJ whole genome shotgun (WGS) entry which is preliminary data.</text>
</comment>
<evidence type="ECO:0000313" key="2">
    <source>
        <dbReference type="Proteomes" id="UP000245362"/>
    </source>
</evidence>
<evidence type="ECO:0000313" key="1">
    <source>
        <dbReference type="EMBL" id="PWI33096.1"/>
    </source>
</evidence>
<dbReference type="EMBL" id="QFWT01000006">
    <property type="protein sequence ID" value="PWI33096.1"/>
    <property type="molecule type" value="Genomic_DNA"/>
</dbReference>